<dbReference type="InterPro" id="IPR008978">
    <property type="entry name" value="HSP20-like_chaperone"/>
</dbReference>
<feature type="compositionally biased region" description="Pro residues" evidence="4">
    <location>
        <begin position="79"/>
        <end position="98"/>
    </location>
</feature>
<feature type="compositionally biased region" description="Basic and acidic residues" evidence="4">
    <location>
        <begin position="66"/>
        <end position="77"/>
    </location>
</feature>
<name>A0A9P8E3A4_AURME</name>
<evidence type="ECO:0000256" key="1">
    <source>
        <dbReference type="ARBA" id="ARBA00023016"/>
    </source>
</evidence>
<accession>A0A9P8E3A4</accession>
<evidence type="ECO:0000256" key="2">
    <source>
        <dbReference type="PROSITE-ProRule" id="PRU00285"/>
    </source>
</evidence>
<dbReference type="Pfam" id="PF00011">
    <property type="entry name" value="HSP20"/>
    <property type="match status" value="1"/>
</dbReference>
<dbReference type="Gene3D" id="2.60.40.790">
    <property type="match status" value="1"/>
</dbReference>
<evidence type="ECO:0000256" key="4">
    <source>
        <dbReference type="SAM" id="MobiDB-lite"/>
    </source>
</evidence>
<evidence type="ECO:0000313" key="7">
    <source>
        <dbReference type="Proteomes" id="UP000779574"/>
    </source>
</evidence>
<feature type="compositionally biased region" description="Basic residues" evidence="4">
    <location>
        <begin position="144"/>
        <end position="158"/>
    </location>
</feature>
<dbReference type="InterPro" id="IPR002068">
    <property type="entry name" value="A-crystallin/Hsp20_dom"/>
</dbReference>
<reference evidence="6" key="2">
    <citation type="submission" date="2021-08" db="EMBL/GenBank/DDBJ databases">
        <authorList>
            <person name="Gostincar C."/>
            <person name="Sun X."/>
            <person name="Song Z."/>
            <person name="Gunde-Cimerman N."/>
        </authorList>
    </citation>
    <scope>NUCLEOTIDE SEQUENCE</scope>
    <source>
        <strain evidence="6">EXF-9911</strain>
    </source>
</reference>
<dbReference type="SUPFAM" id="SSF49764">
    <property type="entry name" value="HSP20-like chaperones"/>
    <property type="match status" value="1"/>
</dbReference>
<organism evidence="6 7">
    <name type="scientific">Aureobasidium melanogenum</name>
    <name type="common">Aureobasidium pullulans var. melanogenum</name>
    <dbReference type="NCBI Taxonomy" id="46634"/>
    <lineage>
        <taxon>Eukaryota</taxon>
        <taxon>Fungi</taxon>
        <taxon>Dikarya</taxon>
        <taxon>Ascomycota</taxon>
        <taxon>Pezizomycotina</taxon>
        <taxon>Dothideomycetes</taxon>
        <taxon>Dothideomycetidae</taxon>
        <taxon>Dothideales</taxon>
        <taxon>Saccotheciaceae</taxon>
        <taxon>Aureobasidium</taxon>
    </lineage>
</organism>
<dbReference type="CDD" id="cd06464">
    <property type="entry name" value="ACD_sHsps-like"/>
    <property type="match status" value="1"/>
</dbReference>
<dbReference type="Proteomes" id="UP000779574">
    <property type="component" value="Unassembled WGS sequence"/>
</dbReference>
<dbReference type="PROSITE" id="PS01031">
    <property type="entry name" value="SHSP"/>
    <property type="match status" value="1"/>
</dbReference>
<reference evidence="6" key="1">
    <citation type="journal article" date="2021" name="J Fungi (Basel)">
        <title>Virulence traits and population genomics of the black yeast Aureobasidium melanogenum.</title>
        <authorList>
            <person name="Cernosa A."/>
            <person name="Sun X."/>
            <person name="Gostincar C."/>
            <person name="Fang C."/>
            <person name="Gunde-Cimerman N."/>
            <person name="Song Z."/>
        </authorList>
    </citation>
    <scope>NUCLEOTIDE SEQUENCE</scope>
    <source>
        <strain evidence="6">EXF-9911</strain>
    </source>
</reference>
<comment type="similarity">
    <text evidence="2 3">Belongs to the small heat shock protein (HSP20) family.</text>
</comment>
<proteinExistence type="inferred from homology"/>
<feature type="non-terminal residue" evidence="6">
    <location>
        <position position="350"/>
    </location>
</feature>
<feature type="compositionally biased region" description="Basic residues" evidence="4">
    <location>
        <begin position="53"/>
        <end position="62"/>
    </location>
</feature>
<evidence type="ECO:0000313" key="6">
    <source>
        <dbReference type="EMBL" id="KAG9677391.1"/>
    </source>
</evidence>
<feature type="region of interest" description="Disordered" evidence="4">
    <location>
        <begin position="24"/>
        <end position="193"/>
    </location>
</feature>
<sequence length="350" mass="38375">MSNTRNMNQANNFWDFVASLQNNQGASPFAEGRGSAPDFDPFQGQEFWGPWAHRGRRNHHGPPHPGPHDHRHGRDGQRGPPPPPEHSGSAPPPPPPANEHPSRSSSPHTPPETPAEPHHHPRSRETSPPPHQHPGGRRPSPPPHGHHRGPSPHHHRGRGRPERGGHGPRGGYHHHGPRGGHHNHPRGPPPAFPFDLNALAEAFAPALFGGNNPFASTQHTNEVSKPTNDGTFAPAIDLFSTPTSYIIHASLPGAKKPELDITYSGTRNSITISGVVARPDVSESMMNCLVTDERREVGIFEREIKLEEGVKIDEERIGAKLEDGVLRVVVPKIVQEEEEGWESVRKVELE</sequence>
<dbReference type="InterPro" id="IPR031107">
    <property type="entry name" value="Small_HSP"/>
</dbReference>
<dbReference type="EMBL" id="JAHFXF010001063">
    <property type="protein sequence ID" value="KAG9677391.1"/>
    <property type="molecule type" value="Genomic_DNA"/>
</dbReference>
<evidence type="ECO:0000259" key="5">
    <source>
        <dbReference type="PROSITE" id="PS01031"/>
    </source>
</evidence>
<protein>
    <recommendedName>
        <fullName evidence="5">SHSP domain-containing protein</fullName>
    </recommendedName>
</protein>
<keyword evidence="1" id="KW-0346">Stress response</keyword>
<dbReference type="OrthoDB" id="5511210at2759"/>
<evidence type="ECO:0000256" key="3">
    <source>
        <dbReference type="RuleBase" id="RU003616"/>
    </source>
</evidence>
<gene>
    <name evidence="6" type="ORF">KCU76_g15762</name>
</gene>
<dbReference type="PANTHER" id="PTHR11527">
    <property type="entry name" value="HEAT-SHOCK PROTEIN 20 FAMILY MEMBER"/>
    <property type="match status" value="1"/>
</dbReference>
<comment type="caution">
    <text evidence="6">The sequence shown here is derived from an EMBL/GenBank/DDBJ whole genome shotgun (WGS) entry which is preliminary data.</text>
</comment>
<feature type="domain" description="SHSP" evidence="5">
    <location>
        <begin position="227"/>
        <end position="350"/>
    </location>
</feature>
<feature type="compositionally biased region" description="Basic residues" evidence="4">
    <location>
        <begin position="171"/>
        <end position="185"/>
    </location>
</feature>
<dbReference type="AlphaFoldDB" id="A0A9P8E3A4"/>